<evidence type="ECO:0000313" key="1">
    <source>
        <dbReference type="EMBL" id="BAV86923.1"/>
    </source>
</evidence>
<dbReference type="Proteomes" id="UP000250241">
    <property type="component" value="Chromosome"/>
</dbReference>
<dbReference type="AlphaFoldDB" id="A0A2Z5QX58"/>
<keyword evidence="2" id="KW-1185">Reference proteome</keyword>
<evidence type="ECO:0000313" key="2">
    <source>
        <dbReference type="Proteomes" id="UP000250241"/>
    </source>
</evidence>
<reference evidence="1 2" key="1">
    <citation type="submission" date="2016-10" db="EMBL/GenBank/DDBJ databases">
        <title>Genome sequence of Rothia aeria strain JCM11412.</title>
        <authorList>
            <person name="Nambu T."/>
        </authorList>
    </citation>
    <scope>NUCLEOTIDE SEQUENCE [LARGE SCALE GENOMIC DNA]</scope>
    <source>
        <strain evidence="1 2">JCM 11412</strain>
    </source>
</reference>
<gene>
    <name evidence="1" type="ORF">RA11412_0624</name>
</gene>
<name>A0A2Z5QX58_9MICC</name>
<dbReference type="KEGG" id="raj:RA11412_0624"/>
<organism evidence="1 2">
    <name type="scientific">Rothia aeria</name>
    <dbReference type="NCBI Taxonomy" id="172042"/>
    <lineage>
        <taxon>Bacteria</taxon>
        <taxon>Bacillati</taxon>
        <taxon>Actinomycetota</taxon>
        <taxon>Actinomycetes</taxon>
        <taxon>Micrococcales</taxon>
        <taxon>Micrococcaceae</taxon>
        <taxon>Rothia</taxon>
    </lineage>
</organism>
<accession>A0A2Z5QX58</accession>
<proteinExistence type="predicted"/>
<dbReference type="EMBL" id="AP017895">
    <property type="protein sequence ID" value="BAV86923.1"/>
    <property type="molecule type" value="Genomic_DNA"/>
</dbReference>
<sequence>MVTIMIVNSTMRSSAHSSVVIKAVLAVAVILGRAVGAGTANAYTAGVDC</sequence>
<protein>
    <submittedName>
        <fullName evidence="1">Uncharacterized protein</fullName>
    </submittedName>
</protein>